<dbReference type="InterPro" id="IPR036910">
    <property type="entry name" value="HMG_box_dom_sf"/>
</dbReference>
<gene>
    <name evidence="2" type="primary">HMG172</name>
</gene>
<proteinExistence type="predicted"/>
<feature type="compositionally biased region" description="Low complexity" evidence="1">
    <location>
        <begin position="203"/>
        <end position="219"/>
    </location>
</feature>
<dbReference type="SUPFAM" id="SSF47095">
    <property type="entry name" value="HMG-box"/>
    <property type="match status" value="1"/>
</dbReference>
<dbReference type="EMBL" id="KT212339">
    <property type="protein sequence ID" value="ANQ32721.1"/>
    <property type="molecule type" value="Genomic_DNA"/>
</dbReference>
<feature type="region of interest" description="Disordered" evidence="1">
    <location>
        <begin position="146"/>
        <end position="222"/>
    </location>
</feature>
<feature type="region of interest" description="Disordered" evidence="1">
    <location>
        <begin position="1"/>
        <end position="32"/>
    </location>
</feature>
<protein>
    <submittedName>
        <fullName evidence="2">MATA-HMG</fullName>
    </submittedName>
</protein>
<evidence type="ECO:0000256" key="1">
    <source>
        <dbReference type="SAM" id="MobiDB-lite"/>
    </source>
</evidence>
<organism evidence="2">
    <name type="scientific">Rhizophagus irregularis</name>
    <dbReference type="NCBI Taxonomy" id="588596"/>
    <lineage>
        <taxon>Eukaryota</taxon>
        <taxon>Fungi</taxon>
        <taxon>Fungi incertae sedis</taxon>
        <taxon>Mucoromycota</taxon>
        <taxon>Glomeromycotina</taxon>
        <taxon>Glomeromycetes</taxon>
        <taxon>Glomerales</taxon>
        <taxon>Glomeraceae</taxon>
        <taxon>Rhizophagus</taxon>
    </lineage>
</organism>
<reference evidence="2" key="1">
    <citation type="submission" date="2015-06" db="EMBL/GenBank/DDBJ databases">
        <title>Evolution and Diversity of Sexually-Related Genes in an Arbuscular Mycorrhizal Fungi.</title>
        <authorList>
            <person name="Charron P."/>
            <person name="Marton T."/>
            <person name="Corradi N."/>
        </authorList>
    </citation>
    <scope>NUCLEOTIDE SEQUENCE</scope>
    <source>
        <strain evidence="2">A4</strain>
    </source>
</reference>
<feature type="compositionally biased region" description="Basic and acidic residues" evidence="1">
    <location>
        <begin position="146"/>
        <end position="155"/>
    </location>
</feature>
<dbReference type="VEuPathDB" id="FungiDB:FUN_008192"/>
<evidence type="ECO:0000313" key="2">
    <source>
        <dbReference type="EMBL" id="ANQ32721.1"/>
    </source>
</evidence>
<dbReference type="VEuPathDB" id="FungiDB:RhiirA1_520865"/>
<name>A0A1B1EV88_9GLOM</name>
<dbReference type="VEuPathDB" id="FungiDB:RhiirFUN_008559"/>
<sequence>MSKYKQKRRLNKSPAYKRTKKKYPPDPNKPDEDIIKESIHLLYLDIDKLLINSKKTRRYERLSRKGITEFEKPPRPQNIFILYRRNKSASPEFKSKLKVDKKVKLTSKEIGILWNNETEEVIKFFCALERIAEKKHREIYGDNYKFEKKKSQPKDRKNKNKKGSLISSHSPPIETLPIPLPYDQQYDGQINTSNPNPNPNPSSNPNSNLNFNPNFGNTNEPTIPQIYEGINIPQEYEGTKLANIPQEYKGIELANIPQTYNDFELANIPQAYEEIELTNILQTYNDFELENILQTYNDFELANIPQAYEEIELTNIPQTYNDIELENIPQTYNNFELANIPQTYEEIELANILQINNNFELTNIPQTYNNFELDNNFELENIPQTYNDFELANIPQTYNDFELAKTFLKHIMILN</sequence>
<dbReference type="AlphaFoldDB" id="A0A1B1EV88"/>
<accession>A0A1B1EV88</accession>
<dbReference type="Gene3D" id="1.10.30.10">
    <property type="entry name" value="High mobility group box domain"/>
    <property type="match status" value="1"/>
</dbReference>
<feature type="compositionally biased region" description="Basic residues" evidence="1">
    <location>
        <begin position="1"/>
        <end position="22"/>
    </location>
</feature>